<feature type="domain" description="STAS" evidence="5">
    <location>
        <begin position="1077"/>
        <end position="1143"/>
    </location>
</feature>
<dbReference type="SUPFAM" id="SSF52091">
    <property type="entry name" value="SpoIIaa-like"/>
    <property type="match status" value="3"/>
</dbReference>
<evidence type="ECO:0000256" key="4">
    <source>
        <dbReference type="ARBA" id="ARBA00023136"/>
    </source>
</evidence>
<evidence type="ECO:0000256" key="1">
    <source>
        <dbReference type="ARBA" id="ARBA00004141"/>
    </source>
</evidence>
<dbReference type="CDD" id="cd07042">
    <property type="entry name" value="STAS_SulP_like_sulfate_transporter"/>
    <property type="match status" value="3"/>
</dbReference>
<dbReference type="VEuPathDB" id="VectorBase:ASTEI20_036063"/>
<dbReference type="GO" id="GO:0016020">
    <property type="term" value="C:membrane"/>
    <property type="evidence" value="ECO:0007669"/>
    <property type="project" value="UniProtKB-SubCell"/>
</dbReference>
<evidence type="ECO:0000259" key="5">
    <source>
        <dbReference type="PROSITE" id="PS50801"/>
    </source>
</evidence>
<reference evidence="6" key="2">
    <citation type="submission" date="2020-05" db="UniProtKB">
        <authorList>
            <consortium name="EnsemblMetazoa"/>
        </authorList>
    </citation>
    <scope>IDENTIFICATION</scope>
    <source>
        <strain evidence="6">Indian</strain>
    </source>
</reference>
<evidence type="ECO:0000256" key="2">
    <source>
        <dbReference type="ARBA" id="ARBA00022692"/>
    </source>
</evidence>
<evidence type="ECO:0000313" key="6">
    <source>
        <dbReference type="EnsemblMetazoa" id="ASTEI06952-PA"/>
    </source>
</evidence>
<keyword evidence="7" id="KW-1185">Reference proteome</keyword>
<dbReference type="EnsemblMetazoa" id="ASTEI06952-RA">
    <property type="protein sequence ID" value="ASTEI06952-PA"/>
    <property type="gene ID" value="ASTEI06952"/>
</dbReference>
<proteinExistence type="predicted"/>
<evidence type="ECO:0000256" key="3">
    <source>
        <dbReference type="ARBA" id="ARBA00022989"/>
    </source>
</evidence>
<dbReference type="PROSITE" id="PS50801">
    <property type="entry name" value="STAS"/>
    <property type="match status" value="3"/>
</dbReference>
<dbReference type="STRING" id="30069.A0A182YER6"/>
<reference evidence="7" key="1">
    <citation type="journal article" date="2014" name="Genome Biol.">
        <title>Genome analysis of a major urban malaria vector mosquito, Anopheles stephensi.</title>
        <authorList>
            <person name="Jiang X."/>
            <person name="Peery A."/>
            <person name="Hall A.B."/>
            <person name="Sharma A."/>
            <person name="Chen X.G."/>
            <person name="Waterhouse R.M."/>
            <person name="Komissarov A."/>
            <person name="Riehle M.M."/>
            <person name="Shouche Y."/>
            <person name="Sharakhova M.V."/>
            <person name="Lawson D."/>
            <person name="Pakpour N."/>
            <person name="Arensburger P."/>
            <person name="Davidson V.L."/>
            <person name="Eiglmeier K."/>
            <person name="Emrich S."/>
            <person name="George P."/>
            <person name="Kennedy R.C."/>
            <person name="Mane S.P."/>
            <person name="Maslen G."/>
            <person name="Oringanje C."/>
            <person name="Qi Y."/>
            <person name="Settlage R."/>
            <person name="Tojo M."/>
            <person name="Tubio J.M."/>
            <person name="Unger M.F."/>
            <person name="Wang B."/>
            <person name="Vernick K.D."/>
            <person name="Ribeiro J.M."/>
            <person name="James A.A."/>
            <person name="Michel K."/>
            <person name="Riehle M.A."/>
            <person name="Luckhart S."/>
            <person name="Sharakhov I.V."/>
            <person name="Tu Z."/>
        </authorList>
    </citation>
    <scope>NUCLEOTIDE SEQUENCE [LARGE SCALE GENOMIC DNA]</scope>
    <source>
        <strain evidence="7">Indian</strain>
    </source>
</reference>
<organism evidence="6 7">
    <name type="scientific">Anopheles stephensi</name>
    <name type="common">Indo-Pakistan malaria mosquito</name>
    <dbReference type="NCBI Taxonomy" id="30069"/>
    <lineage>
        <taxon>Eukaryota</taxon>
        <taxon>Metazoa</taxon>
        <taxon>Ecdysozoa</taxon>
        <taxon>Arthropoda</taxon>
        <taxon>Hexapoda</taxon>
        <taxon>Insecta</taxon>
        <taxon>Pterygota</taxon>
        <taxon>Neoptera</taxon>
        <taxon>Endopterygota</taxon>
        <taxon>Diptera</taxon>
        <taxon>Nematocera</taxon>
        <taxon>Culicoidea</taxon>
        <taxon>Culicidae</taxon>
        <taxon>Anophelinae</taxon>
        <taxon>Anopheles</taxon>
    </lineage>
</organism>
<dbReference type="OMA" id="ASTKDYQ"/>
<dbReference type="Pfam" id="PF00916">
    <property type="entry name" value="Sulfate_transp"/>
    <property type="match status" value="3"/>
</dbReference>
<dbReference type="InterPro" id="IPR001902">
    <property type="entry name" value="SLC26A/SulP_fam"/>
</dbReference>
<dbReference type="VEuPathDB" id="VectorBase:ASTEI06952"/>
<keyword evidence="4" id="KW-0472">Membrane</keyword>
<evidence type="ECO:0000313" key="7">
    <source>
        <dbReference type="Proteomes" id="UP000076408"/>
    </source>
</evidence>
<comment type="subcellular location">
    <subcellularLocation>
        <location evidence="1">Membrane</location>
        <topology evidence="1">Multi-pass membrane protein</topology>
    </subcellularLocation>
</comment>
<dbReference type="VEuPathDB" id="VectorBase:ASTE002819"/>
<feature type="domain" description="STAS" evidence="5">
    <location>
        <begin position="506"/>
        <end position="610"/>
    </location>
</feature>
<dbReference type="InterPro" id="IPR036513">
    <property type="entry name" value="STAS_dom_sf"/>
</dbReference>
<dbReference type="GO" id="GO:0055085">
    <property type="term" value="P:transmembrane transport"/>
    <property type="evidence" value="ECO:0007669"/>
    <property type="project" value="InterPro"/>
</dbReference>
<protein>
    <recommendedName>
        <fullName evidence="5">STAS domain-containing protein</fullName>
    </recommendedName>
</protein>
<dbReference type="VEuPathDB" id="VectorBase:ASTE001573"/>
<dbReference type="Gene3D" id="3.30.750.24">
    <property type="entry name" value="STAS domain"/>
    <property type="match status" value="3"/>
</dbReference>
<keyword evidence="3" id="KW-1133">Transmembrane helix</keyword>
<accession>A0A182YER6</accession>
<dbReference type="VEuPathDB" id="VectorBase:ASTEI20_039462"/>
<feature type="domain" description="STAS" evidence="5">
    <location>
        <begin position="1653"/>
        <end position="1721"/>
    </location>
</feature>
<dbReference type="InterPro" id="IPR011547">
    <property type="entry name" value="SLC26A/SulP_dom"/>
</dbReference>
<keyword evidence="2" id="KW-0812">Transmembrane</keyword>
<dbReference type="InterPro" id="IPR002645">
    <property type="entry name" value="STAS_dom"/>
</dbReference>
<dbReference type="PANTHER" id="PTHR11814">
    <property type="entry name" value="SULFATE TRANSPORTER"/>
    <property type="match status" value="1"/>
</dbReference>
<dbReference type="Proteomes" id="UP000076408">
    <property type="component" value="Unassembled WGS sequence"/>
</dbReference>
<sequence>MSKNAGSPVQAEMPRVSRLVENQNDERFINYDYRESPPREVLFWLRQRARVLWSYSMVKKCLPVLSWLPKYQCSYFLYDLIAGVTVALTAIPQSIAYGILSNLGPQYGLYSNILGCLAYAVFGSVKDVTIAPTSLTAIMVQDIVKELEYGTALLTFLAAVVTISFGALNLGVLVRFISIPVVMGFTSAACLTIGSAQIRSLLGIKTQGRRSDFVTSWTNVFTHLDEVRTADCVLGCCSILMLCSLRLTKDLGEGRWRTFFKYLALLRNALIVVLGATLAYCLTTDTDNPVFNLTGHVPAGLPSFQVPPFSYTNENGTVYSFVDMLGVMRTSIITIPLVTTLEIVSVGKAFSRGKIIDATQEMIALGISNLFVSFCSPLPVAGSFTRSALNHSSGVRTTMSCAVTAVMLTLSLALLTNAIFYIPKTTLASVVISAMLFMVDYEEIGNIWRTKKLDMIPFLATALACLFYELDYGILVGIGINCCILLYLMSCPGLSGEEIQLAGLRILLVKIDQSLAFSSAECLRDWIMKRIAQRDNIDLVVIDGQNVHFADTTVAKNFVNIEEDLNTRHIRLLLWRFQSNVALALLRMRKELFIGMLRADSQLQDAVARWKEKFPSVGPMLTSKLEGFCDRKFLLKRLPILQWLPEYEVNYLVEDIVAGLSVGLTVIPQGIAFAVMANLEPQYGLYSAFMGCFVYCVFGSCKDLTIGPTAIMALMVQVYVGSLGADFAILLTFLTGCIILMFGLLNLGFLVQFISMPVTAGFTSAAAITIASGQVKSLLGLPGRSNEFVDSWVNVYRHIGETKVWDAALGVVTICVLLVLRSLRGKWSGVGKYLALSRNAVVVIGGAALAYYFSTEGSAPFSLTGAVTPGLPPVGLPPFTTVLQNQTLTFSEMTFKLGSSIIALPLIAILETIAIVKAFSKGKSIDATQELVALGMCNIFGSFVSSMPITGSFTRTAVNNNSGVRTPLGGLATGILVLLSLGLFTDTFYFIPKSVLAAVMIAAMFFMIEFHAAVEIWRTKKVDIIPFVVTLVSCLLLGLEYGMLIGIALNVCFVLYMTSRPRIDQALLRTRSGVEAMVVKPDQSLIYSSIEYLKHEVVNITDKTQVATVIIDGSNVSYVDSTAAKIFSTLVEELALRGCTVLLWNWNRSVKCTMIRLNREQFYPLFKHGGLERLDKEVCNDDISESFPHLGQLLSTCSHGFFTRKQLFKRLPVLQWLPAYKLEYLVDDIVAGLSVALTVIPQGIAYAAIANLDPQYGLYSSFMGCFVYFILGSCKDVTIGPTAIMALMVQAHVGNTGVEFAILSAFVTGCMILLLGVLNLGFLVQFISFPVTAGFTSAAAITIASGQMKSLLGIPGQSNEFLDSWINVFEHWRDIRLWDCVLGVSTIVVLLILMQMKNIKGSNCWRIVGRYITLSRNAIAVISGSLLAYVLSDVGNVQPFLLTGNVTPGLPPFQPPPFTTTLHGRAYSFSEMIAELGSSLITLPLIAVLESIAIAKAFSKGKAIDATQEMIALGISNILGSFVSSMPVTGSFTRSAVNNNSGVRTQLGGITTGVVVLLALGLLTESFYYIPKSTLAGVIIAAMLFMVEFHAAAEIWRTKRVDIIPMISTLIACLLLGLEYGMLVGIGINICFVLYQISRPIVIPLHLTIEGKDVLILQVDQGLVYSAAEYLKHFVLKQATKQADAIIVLDGSHISSVDTTVAKVLVNMVQDMRDTDRRIVFWKWNRSAQCTLLRMERELFQNLFRNEDKLDAIIKEGFTHQPITVKVDV</sequence>
<name>A0A182YER6_ANOST</name>
<dbReference type="Pfam" id="PF01740">
    <property type="entry name" value="STAS"/>
    <property type="match status" value="3"/>
</dbReference>